<evidence type="ECO:0000256" key="2">
    <source>
        <dbReference type="SAM" id="Phobius"/>
    </source>
</evidence>
<evidence type="ECO:0000313" key="5">
    <source>
        <dbReference type="EMBL" id="CAL4807254.1"/>
    </source>
</evidence>
<dbReference type="InterPro" id="IPR051710">
    <property type="entry name" value="Phosphatase_SH3-domain"/>
</dbReference>
<keyword evidence="6" id="KW-1185">Reference proteome</keyword>
<reference evidence="4" key="2">
    <citation type="submission" date="2024-04" db="EMBL/GenBank/DDBJ databases">
        <authorList>
            <person name="Chen Y."/>
            <person name="Shah S."/>
            <person name="Dougan E. K."/>
            <person name="Thang M."/>
            <person name="Chan C."/>
        </authorList>
    </citation>
    <scope>NUCLEOTIDE SEQUENCE [LARGE SCALE GENOMIC DNA]</scope>
</reference>
<dbReference type="EMBL" id="CAMXCT020006780">
    <property type="protein sequence ID" value="CAL1173317.1"/>
    <property type="molecule type" value="Genomic_DNA"/>
</dbReference>
<protein>
    <submittedName>
        <fullName evidence="5">Inositol-pentakisphosphate 2-kinase (Ins(1,3,4,5,6)P5 2-kinase)</fullName>
    </submittedName>
</protein>
<keyword evidence="2" id="KW-0472">Membrane</keyword>
<dbReference type="Gene3D" id="3.40.50.1240">
    <property type="entry name" value="Phosphoglycerate mutase-like"/>
    <property type="match status" value="1"/>
</dbReference>
<comment type="caution">
    <text evidence="3">The sequence shown here is derived from an EMBL/GenBank/DDBJ whole genome shotgun (WGS) entry which is preliminary data.</text>
</comment>
<dbReference type="OrthoDB" id="433690at2759"/>
<name>A0A9P1M4J1_9DINO</name>
<proteinExistence type="predicted"/>
<feature type="transmembrane region" description="Helical" evidence="2">
    <location>
        <begin position="172"/>
        <end position="192"/>
    </location>
</feature>
<dbReference type="InterPro" id="IPR029033">
    <property type="entry name" value="His_PPase_superfam"/>
</dbReference>
<reference evidence="3" key="1">
    <citation type="submission" date="2022-10" db="EMBL/GenBank/DDBJ databases">
        <authorList>
            <person name="Chen Y."/>
            <person name="Dougan E. K."/>
            <person name="Chan C."/>
            <person name="Rhodes N."/>
            <person name="Thang M."/>
        </authorList>
    </citation>
    <scope>NUCLEOTIDE SEQUENCE</scope>
</reference>
<evidence type="ECO:0000313" key="4">
    <source>
        <dbReference type="EMBL" id="CAL1173317.1"/>
    </source>
</evidence>
<dbReference type="PANTHER" id="PTHR16469:SF27">
    <property type="entry name" value="UBIQUITIN-ASSOCIATED AND SH3 DOMAIN-CONTAINING BA-RELATED"/>
    <property type="match status" value="1"/>
</dbReference>
<sequence length="657" mass="73180">MRSGYIDDNIPSLVVAAVCLALSSGTSLWTSRENFRGSMFFGIGSAISIRLLTAREIHFKNQFSYSFVIAVMCHCNAHPAVLLLVVFYHLLLILGDLYHGDLYHGQAFVACMTMMTFECAMLVAFTWDFTLRVKAVCSGVLFGENDEVLESPVAGRSARRASFTSCAWHEDFAMAFFCCAPAVLLMVNFPLARIEYMHMETKLLSWYDFQDETIRRFLACERDGVELPAINEVMRCEDPSLELLAAPPGPSKRGPSAVVAVVRHAERADNMQTFDTWGVSKDAENFPHDPPITARGAEQAEQLADELKMKEIDFGVIVSSPFLRCLQTALILAEKFDANVLIDQELGEVMGPPVFETKPPLPPRPWSNLKATLKASTTSANSHERLRAGHLMGKEPQWKESLQEARLRYVKRYLDYLRRARHTKKSCLLVTHGHMVQVCASVLPVNQHRKIVSVDYCGAAVAECHRLGKDRNRRDAFFPARALSFDSGRQQVEKEEHVQSQSDEKNELIQDAKMSYWTLLLRGVRMVPADTPSNGSHVSGLSAATLGQSWQDVVKLLGVLPPVAPLPSDRQSESECSFRTRTNTTVSMKMIRKPDSAPKSPKNEHCVPVLDKTAVTEVTQNEQPPVAPKLKPLTSGLAARRGFSQSKLPATVVEDQL</sequence>
<feature type="transmembrane region" description="Helical" evidence="2">
    <location>
        <begin position="65"/>
        <end position="91"/>
    </location>
</feature>
<dbReference type="AlphaFoldDB" id="A0A9P1M4J1"/>
<dbReference type="InterPro" id="IPR013078">
    <property type="entry name" value="His_Pase_superF_clade-1"/>
</dbReference>
<dbReference type="PANTHER" id="PTHR16469">
    <property type="entry name" value="UBIQUITIN-ASSOCIATED AND SH3 DOMAIN-CONTAINING BA-RELATED"/>
    <property type="match status" value="1"/>
</dbReference>
<accession>A0A9P1M4J1</accession>
<feature type="transmembrane region" description="Helical" evidence="2">
    <location>
        <begin position="35"/>
        <end position="53"/>
    </location>
</feature>
<dbReference type="CDD" id="cd07067">
    <property type="entry name" value="HP_PGM_like"/>
    <property type="match status" value="1"/>
</dbReference>
<dbReference type="SUPFAM" id="SSF53254">
    <property type="entry name" value="Phosphoglycerate mutase-like"/>
    <property type="match status" value="1"/>
</dbReference>
<dbReference type="Pfam" id="PF00300">
    <property type="entry name" value="His_Phos_1"/>
    <property type="match status" value="1"/>
</dbReference>
<organism evidence="3">
    <name type="scientific">Cladocopium goreaui</name>
    <dbReference type="NCBI Taxonomy" id="2562237"/>
    <lineage>
        <taxon>Eukaryota</taxon>
        <taxon>Sar</taxon>
        <taxon>Alveolata</taxon>
        <taxon>Dinophyceae</taxon>
        <taxon>Suessiales</taxon>
        <taxon>Symbiodiniaceae</taxon>
        <taxon>Cladocopium</taxon>
    </lineage>
</organism>
<feature type="transmembrane region" description="Helical" evidence="2">
    <location>
        <begin position="103"/>
        <end position="125"/>
    </location>
</feature>
<keyword evidence="2" id="KW-1133">Transmembrane helix</keyword>
<dbReference type="EMBL" id="CAMXCT010006780">
    <property type="protein sequence ID" value="CAI4019942.1"/>
    <property type="molecule type" value="Genomic_DNA"/>
</dbReference>
<evidence type="ECO:0000313" key="3">
    <source>
        <dbReference type="EMBL" id="CAI4019942.1"/>
    </source>
</evidence>
<feature type="transmembrane region" description="Helical" evidence="2">
    <location>
        <begin position="12"/>
        <end position="29"/>
    </location>
</feature>
<feature type="region of interest" description="Disordered" evidence="1">
    <location>
        <begin position="638"/>
        <end position="657"/>
    </location>
</feature>
<dbReference type="EMBL" id="CAMXCT030006780">
    <property type="protein sequence ID" value="CAL4807254.1"/>
    <property type="molecule type" value="Genomic_DNA"/>
</dbReference>
<evidence type="ECO:0000256" key="1">
    <source>
        <dbReference type="SAM" id="MobiDB-lite"/>
    </source>
</evidence>
<gene>
    <name evidence="3" type="ORF">C1SCF055_LOCUS44398</name>
</gene>
<dbReference type="SMART" id="SM00855">
    <property type="entry name" value="PGAM"/>
    <property type="match status" value="1"/>
</dbReference>
<dbReference type="Proteomes" id="UP001152797">
    <property type="component" value="Unassembled WGS sequence"/>
</dbReference>
<evidence type="ECO:0000313" key="6">
    <source>
        <dbReference type="Proteomes" id="UP001152797"/>
    </source>
</evidence>
<keyword evidence="2" id="KW-0812">Transmembrane</keyword>